<comment type="caution">
    <text evidence="1">The sequence shown here is derived from an EMBL/GenBank/DDBJ whole genome shotgun (WGS) entry which is preliminary data.</text>
</comment>
<evidence type="ECO:0000313" key="1">
    <source>
        <dbReference type="EMBL" id="RDL11648.1"/>
    </source>
</evidence>
<sequence length="232" mass="26620">MERFVDNHWPKVDPHEVLELRLSSDMQCVTPCMPLRNVSAVWYIGETTPVFGKRAPKAFVQVNRQQDAVANLMRVLQIKAPVPAVHGQSCWWSVGSHLEKSTAWLNVTQIVTVQPATARTTRIGFIDGWSIEVALQQSTVMRRLQEIKVLMWHYTGSEILRSIPWPTAMTFQLSPSQQNIWRQLNLICELGQVARGINDDELREYLAVVAQSIHDAPIKFRPNTVYADWYLR</sequence>
<proteinExistence type="predicted"/>
<dbReference type="Proteomes" id="UP000254912">
    <property type="component" value="Unassembled WGS sequence"/>
</dbReference>
<protein>
    <submittedName>
        <fullName evidence="1">ComK protein</fullName>
    </submittedName>
</protein>
<dbReference type="KEGG" id="wso:WSWS_00437"/>
<reference evidence="1 2" key="1">
    <citation type="submission" date="2018-07" db="EMBL/GenBank/DDBJ databases">
        <title>Genomic Encyclopedia of Type Strains, Phase III (KMG-III): the genomes of soil and plant-associated and newly described type strains.</title>
        <authorList>
            <person name="Whitman W."/>
        </authorList>
    </citation>
    <scope>NUCLEOTIDE SEQUENCE [LARGE SCALE GENOMIC DNA]</scope>
    <source>
        <strain evidence="1 2">CECT 7031</strain>
    </source>
</reference>
<accession>A0A288Q826</accession>
<dbReference type="AlphaFoldDB" id="A0A288Q826"/>
<organism evidence="1 2">
    <name type="scientific">Weissella soli</name>
    <dbReference type="NCBI Taxonomy" id="155866"/>
    <lineage>
        <taxon>Bacteria</taxon>
        <taxon>Bacillati</taxon>
        <taxon>Bacillota</taxon>
        <taxon>Bacilli</taxon>
        <taxon>Lactobacillales</taxon>
        <taxon>Lactobacillaceae</taxon>
        <taxon>Weissella</taxon>
    </lineage>
</organism>
<dbReference type="GeneID" id="94545645"/>
<gene>
    <name evidence="1" type="ORF">DFP99_0066</name>
</gene>
<keyword evidence="2" id="KW-1185">Reference proteome</keyword>
<evidence type="ECO:0000313" key="2">
    <source>
        <dbReference type="Proteomes" id="UP000254912"/>
    </source>
</evidence>
<name>A0A288Q826_9LACO</name>
<dbReference type="RefSeq" id="WP_070229720.1">
    <property type="nucleotide sequence ID" value="NZ_BJYO01000002.1"/>
</dbReference>
<dbReference type="EMBL" id="QRAS01000001">
    <property type="protein sequence ID" value="RDL11648.1"/>
    <property type="molecule type" value="Genomic_DNA"/>
</dbReference>